<dbReference type="OrthoDB" id="5975154at2759"/>
<accession>A0A0R3T5Y7</accession>
<name>A0A0R3T5Y7_RODNA</name>
<organism evidence="4">
    <name type="scientific">Rodentolepis nana</name>
    <name type="common">Dwarf tapeworm</name>
    <name type="synonym">Hymenolepis nana</name>
    <dbReference type="NCBI Taxonomy" id="102285"/>
    <lineage>
        <taxon>Eukaryota</taxon>
        <taxon>Metazoa</taxon>
        <taxon>Spiralia</taxon>
        <taxon>Lophotrochozoa</taxon>
        <taxon>Platyhelminthes</taxon>
        <taxon>Cestoda</taxon>
        <taxon>Eucestoda</taxon>
        <taxon>Cyclophyllidea</taxon>
        <taxon>Hymenolepididae</taxon>
        <taxon>Rodentolepis</taxon>
    </lineage>
</organism>
<reference evidence="4" key="1">
    <citation type="submission" date="2017-02" db="UniProtKB">
        <authorList>
            <consortium name="WormBaseParasite"/>
        </authorList>
    </citation>
    <scope>IDENTIFICATION</scope>
</reference>
<gene>
    <name evidence="2" type="ORF">HNAJ_LOCUS2474</name>
</gene>
<feature type="transmembrane region" description="Helical" evidence="1">
    <location>
        <begin position="7"/>
        <end position="27"/>
    </location>
</feature>
<dbReference type="EMBL" id="UZAE01001212">
    <property type="protein sequence ID" value="VDN98333.1"/>
    <property type="molecule type" value="Genomic_DNA"/>
</dbReference>
<protein>
    <submittedName>
        <fullName evidence="4">Acetylcholine receptor subunit alpha-like 1</fullName>
    </submittedName>
</protein>
<keyword evidence="3" id="KW-1185">Reference proteome</keyword>
<keyword evidence="1" id="KW-0472">Membrane</keyword>
<dbReference type="Proteomes" id="UP000278807">
    <property type="component" value="Unassembled WGS sequence"/>
</dbReference>
<proteinExistence type="predicted"/>
<evidence type="ECO:0000256" key="1">
    <source>
        <dbReference type="SAM" id="Phobius"/>
    </source>
</evidence>
<dbReference type="AlphaFoldDB" id="A0A0R3T5Y7"/>
<keyword evidence="1" id="KW-0812">Transmembrane</keyword>
<evidence type="ECO:0000313" key="4">
    <source>
        <dbReference type="WBParaSite" id="HNAJ_0000247501-mRNA-1"/>
    </source>
</evidence>
<sequence>MVIDRYCFWAYLILIVVTGMITLIPPMPYEIDEDTPGEVLFNRFKELAKYVDPID</sequence>
<evidence type="ECO:0000313" key="3">
    <source>
        <dbReference type="Proteomes" id="UP000278807"/>
    </source>
</evidence>
<dbReference type="WBParaSite" id="HNAJ_0000247501-mRNA-1">
    <property type="protein sequence ID" value="HNAJ_0000247501-mRNA-1"/>
    <property type="gene ID" value="HNAJ_0000247501"/>
</dbReference>
<evidence type="ECO:0000313" key="2">
    <source>
        <dbReference type="EMBL" id="VDN98333.1"/>
    </source>
</evidence>
<keyword evidence="1" id="KW-1133">Transmembrane helix</keyword>
<reference evidence="2 3" key="2">
    <citation type="submission" date="2018-11" db="EMBL/GenBank/DDBJ databases">
        <authorList>
            <consortium name="Pathogen Informatics"/>
        </authorList>
    </citation>
    <scope>NUCLEOTIDE SEQUENCE [LARGE SCALE GENOMIC DNA]</scope>
</reference>